<protein>
    <submittedName>
        <fullName evidence="1">Uncharacterized protein</fullName>
    </submittedName>
</protein>
<comment type="caution">
    <text evidence="1">The sequence shown here is derived from an EMBL/GenBank/DDBJ whole genome shotgun (WGS) entry which is preliminary data.</text>
</comment>
<dbReference type="Proteomes" id="UP001519460">
    <property type="component" value="Unassembled WGS sequence"/>
</dbReference>
<evidence type="ECO:0000313" key="2">
    <source>
        <dbReference type="Proteomes" id="UP001519460"/>
    </source>
</evidence>
<evidence type="ECO:0000313" key="1">
    <source>
        <dbReference type="EMBL" id="KAK7474959.1"/>
    </source>
</evidence>
<feature type="non-terminal residue" evidence="1">
    <location>
        <position position="92"/>
    </location>
</feature>
<reference evidence="1 2" key="1">
    <citation type="journal article" date="2023" name="Sci. Data">
        <title>Genome assembly of the Korean intertidal mud-creeper Batillaria attramentaria.</title>
        <authorList>
            <person name="Patra A.K."/>
            <person name="Ho P.T."/>
            <person name="Jun S."/>
            <person name="Lee S.J."/>
            <person name="Kim Y."/>
            <person name="Won Y.J."/>
        </authorList>
    </citation>
    <scope>NUCLEOTIDE SEQUENCE [LARGE SCALE GENOMIC DNA]</scope>
    <source>
        <strain evidence="1">Wonlab-2016</strain>
    </source>
</reference>
<dbReference type="AlphaFoldDB" id="A0ABD0JJC3"/>
<organism evidence="1 2">
    <name type="scientific">Batillaria attramentaria</name>
    <dbReference type="NCBI Taxonomy" id="370345"/>
    <lineage>
        <taxon>Eukaryota</taxon>
        <taxon>Metazoa</taxon>
        <taxon>Spiralia</taxon>
        <taxon>Lophotrochozoa</taxon>
        <taxon>Mollusca</taxon>
        <taxon>Gastropoda</taxon>
        <taxon>Caenogastropoda</taxon>
        <taxon>Sorbeoconcha</taxon>
        <taxon>Cerithioidea</taxon>
        <taxon>Batillariidae</taxon>
        <taxon>Batillaria</taxon>
    </lineage>
</organism>
<gene>
    <name evidence="1" type="ORF">BaRGS_00033770</name>
</gene>
<sequence length="92" mass="10190">PERGTPFCGRSHALAGLDFAADRSGARRSVAGVMHWLDLILRQTGAGHAVVWPEKGVHGLGAYYFMEDSVCRGPWPQLRQVKHDHNEKKLGK</sequence>
<name>A0ABD0JJC3_9CAEN</name>
<feature type="non-terminal residue" evidence="1">
    <location>
        <position position="1"/>
    </location>
</feature>
<accession>A0ABD0JJC3</accession>
<proteinExistence type="predicted"/>
<dbReference type="EMBL" id="JACVVK020000419">
    <property type="protein sequence ID" value="KAK7474959.1"/>
    <property type="molecule type" value="Genomic_DNA"/>
</dbReference>
<keyword evidence="2" id="KW-1185">Reference proteome</keyword>